<dbReference type="RefSeq" id="WP_036780346.1">
    <property type="nucleotide sequence ID" value="NZ_AVBG01000002.1"/>
</dbReference>
<keyword evidence="6" id="KW-1185">Reference proteome</keyword>
<evidence type="ECO:0000259" key="4">
    <source>
        <dbReference type="Pfam" id="PF22725"/>
    </source>
</evidence>
<dbReference type="PANTHER" id="PTHR22604:SF105">
    <property type="entry name" value="TRANS-1,2-DIHYDROBENZENE-1,2-DIOL DEHYDROGENASE"/>
    <property type="match status" value="1"/>
</dbReference>
<dbReference type="EMBL" id="AVBG01000002">
    <property type="protein sequence ID" value="KGP92612.1"/>
    <property type="molecule type" value="Genomic_DNA"/>
</dbReference>
<dbReference type="Gene3D" id="3.40.50.720">
    <property type="entry name" value="NAD(P)-binding Rossmann-like Domain"/>
    <property type="match status" value="1"/>
</dbReference>
<dbReference type="GO" id="GO:0016491">
    <property type="term" value="F:oxidoreductase activity"/>
    <property type="evidence" value="ECO:0007669"/>
    <property type="project" value="UniProtKB-KW"/>
</dbReference>
<dbReference type="OrthoDB" id="9815825at2"/>
<dbReference type="InterPro" id="IPR055170">
    <property type="entry name" value="GFO_IDH_MocA-like_dom"/>
</dbReference>
<evidence type="ECO:0000256" key="1">
    <source>
        <dbReference type="ARBA" id="ARBA00010928"/>
    </source>
</evidence>
<dbReference type="Pfam" id="PF01408">
    <property type="entry name" value="GFO_IDH_MocA"/>
    <property type="match status" value="1"/>
</dbReference>
<dbReference type="InterPro" id="IPR000683">
    <property type="entry name" value="Gfo/Idh/MocA-like_OxRdtase_N"/>
</dbReference>
<protein>
    <submittedName>
        <fullName evidence="5">Oxidoreductase</fullName>
    </submittedName>
</protein>
<evidence type="ECO:0000259" key="3">
    <source>
        <dbReference type="Pfam" id="PF01408"/>
    </source>
</evidence>
<dbReference type="GO" id="GO:0000166">
    <property type="term" value="F:nucleotide binding"/>
    <property type="evidence" value="ECO:0007669"/>
    <property type="project" value="InterPro"/>
</dbReference>
<gene>
    <name evidence="5" type="ORF">N780_14610</name>
</gene>
<reference evidence="5 6" key="1">
    <citation type="submission" date="2013-08" db="EMBL/GenBank/DDBJ databases">
        <title>Genome of Pontibacillus chungwhensis.</title>
        <authorList>
            <person name="Wang Q."/>
            <person name="Wang G."/>
        </authorList>
    </citation>
    <scope>NUCLEOTIDE SEQUENCE [LARGE SCALE GENOMIC DNA]</scope>
    <source>
        <strain evidence="5 6">BH030062</strain>
    </source>
</reference>
<evidence type="ECO:0000313" key="5">
    <source>
        <dbReference type="EMBL" id="KGP92612.1"/>
    </source>
</evidence>
<dbReference type="AlphaFoldDB" id="A0A0A2UWD2"/>
<dbReference type="InterPro" id="IPR036291">
    <property type="entry name" value="NAD(P)-bd_dom_sf"/>
</dbReference>
<dbReference type="eggNOG" id="COG0673">
    <property type="taxonomic scope" value="Bacteria"/>
</dbReference>
<dbReference type="STRING" id="1385513.N780_14610"/>
<keyword evidence="2" id="KW-0560">Oxidoreductase</keyword>
<dbReference type="SUPFAM" id="SSF55347">
    <property type="entry name" value="Glyceraldehyde-3-phosphate dehydrogenase-like, C-terminal domain"/>
    <property type="match status" value="1"/>
</dbReference>
<dbReference type="SUPFAM" id="SSF51735">
    <property type="entry name" value="NAD(P)-binding Rossmann-fold domains"/>
    <property type="match status" value="1"/>
</dbReference>
<dbReference type="PANTHER" id="PTHR22604">
    <property type="entry name" value="OXIDOREDUCTASES"/>
    <property type="match status" value="1"/>
</dbReference>
<comment type="similarity">
    <text evidence="1">Belongs to the Gfo/Idh/MocA family.</text>
</comment>
<organism evidence="5 6">
    <name type="scientific">Pontibacillus chungwhensis BH030062</name>
    <dbReference type="NCBI Taxonomy" id="1385513"/>
    <lineage>
        <taxon>Bacteria</taxon>
        <taxon>Bacillati</taxon>
        <taxon>Bacillota</taxon>
        <taxon>Bacilli</taxon>
        <taxon>Bacillales</taxon>
        <taxon>Bacillaceae</taxon>
        <taxon>Pontibacillus</taxon>
    </lineage>
</organism>
<dbReference type="Pfam" id="PF22725">
    <property type="entry name" value="GFO_IDH_MocA_C3"/>
    <property type="match status" value="1"/>
</dbReference>
<sequence length="324" mass="36269">MRWGILGTANIAKKALIPAIERADGAEVVAVASSSGKEKEVAKHFDIPKAYSSYQQLLNDDQVEAVYIPLPNHLHKEWVLKAAQAGKHILCEKPAALSYRDAEEMIQTCQNHNVILLEAFMYQFHPQHERVKEIIASGEIGDVELMKASFSFSFDKSQYNIRLDPEKGGGALWDVGCYGTHSALHLLGSKPDHVQSISNVDEDHEVDLASLVTMKLENGVLVQVDCSFNTPLRNEYEIIGTKGRITVPHAYRPDANEHKGIIRIATKDGEREVVEEGDQYALQIEAFERIVENHEPIDALQFKTLENIKLIDSIYQSQNGTVRI</sequence>
<dbReference type="Gene3D" id="3.30.360.10">
    <property type="entry name" value="Dihydrodipicolinate Reductase, domain 2"/>
    <property type="match status" value="1"/>
</dbReference>
<feature type="domain" description="GFO/IDH/MocA-like oxidoreductase" evidence="4">
    <location>
        <begin position="129"/>
        <end position="245"/>
    </location>
</feature>
<accession>A0A0A2UWD2</accession>
<evidence type="ECO:0000313" key="6">
    <source>
        <dbReference type="Proteomes" id="UP000030153"/>
    </source>
</evidence>
<comment type="caution">
    <text evidence="5">The sequence shown here is derived from an EMBL/GenBank/DDBJ whole genome shotgun (WGS) entry which is preliminary data.</text>
</comment>
<feature type="domain" description="Gfo/Idh/MocA-like oxidoreductase N-terminal" evidence="3">
    <location>
        <begin position="1"/>
        <end position="118"/>
    </location>
</feature>
<dbReference type="Proteomes" id="UP000030153">
    <property type="component" value="Unassembled WGS sequence"/>
</dbReference>
<evidence type="ECO:0000256" key="2">
    <source>
        <dbReference type="ARBA" id="ARBA00023002"/>
    </source>
</evidence>
<name>A0A0A2UWD2_9BACI</name>
<dbReference type="InterPro" id="IPR050984">
    <property type="entry name" value="Gfo/Idh/MocA_domain"/>
</dbReference>
<proteinExistence type="inferred from homology"/>